<proteinExistence type="predicted"/>
<keyword evidence="2" id="KW-1185">Reference proteome</keyword>
<name>A0A7W7AMW5_9SPHN</name>
<reference evidence="1 2" key="1">
    <citation type="submission" date="2020-08" db="EMBL/GenBank/DDBJ databases">
        <title>Genomic Encyclopedia of Type Strains, Phase IV (KMG-IV): sequencing the most valuable type-strain genomes for metagenomic binning, comparative biology and taxonomic classification.</title>
        <authorList>
            <person name="Goeker M."/>
        </authorList>
    </citation>
    <scope>NUCLEOTIDE SEQUENCE [LARGE SCALE GENOMIC DNA]</scope>
    <source>
        <strain evidence="1 2">DSM 15867</strain>
    </source>
</reference>
<dbReference type="RefSeq" id="WP_184117137.1">
    <property type="nucleotide sequence ID" value="NZ_JACHNY010000023.1"/>
</dbReference>
<evidence type="ECO:0000313" key="2">
    <source>
        <dbReference type="Proteomes" id="UP000574769"/>
    </source>
</evidence>
<dbReference type="AlphaFoldDB" id="A0A7W7AMW5"/>
<protein>
    <submittedName>
        <fullName evidence="1">Uncharacterized protein</fullName>
    </submittedName>
</protein>
<evidence type="ECO:0000313" key="1">
    <source>
        <dbReference type="EMBL" id="MBB4620031.1"/>
    </source>
</evidence>
<accession>A0A7W7AMW5</accession>
<sequence length="404" mass="45360">MWTEEEYEEVLGGVSQLGWLVLKRFSTSYRPSEVLAAFSSLSDQEFNLLRRLHFGLSDAVDTFLEVHAPAFLRNIPSTTEHALEERRGSPRGRVDWTRTFARRAQLGDDPTRFVTRPTERTADSGAGRLVGLMLARIAANATWLTQRSIPELARERLEVSGATANRHLAVLRSRGVRVPTSISLREIGPLRRARRPDVSAAVLLFDLHVGLIEQANENLLRALLRERQMVPENCDDLFEVWALLTLVERHLNEGWQITDAQLIGAETGPRRPRFTLTRMGDTVSIYYQIVPAVMAKSSVYKEIFNEYDLAASIRRPDITAALSGTDNNQTIIIEVKRTSDKGYITDSVYKTLGYLSDFKSTVGPDAPQALLLVWKGIEPVAARSPTSPIHILTAQEYSNMSLPY</sequence>
<dbReference type="EMBL" id="JACHNY010000023">
    <property type="protein sequence ID" value="MBB4620031.1"/>
    <property type="molecule type" value="Genomic_DNA"/>
</dbReference>
<gene>
    <name evidence="1" type="ORF">GGQ96_004191</name>
</gene>
<comment type="caution">
    <text evidence="1">The sequence shown here is derived from an EMBL/GenBank/DDBJ whole genome shotgun (WGS) entry which is preliminary data.</text>
</comment>
<dbReference type="Proteomes" id="UP000574769">
    <property type="component" value="Unassembled WGS sequence"/>
</dbReference>
<organism evidence="1 2">
    <name type="scientific">Sphingomonas abaci</name>
    <dbReference type="NCBI Taxonomy" id="237611"/>
    <lineage>
        <taxon>Bacteria</taxon>
        <taxon>Pseudomonadati</taxon>
        <taxon>Pseudomonadota</taxon>
        <taxon>Alphaproteobacteria</taxon>
        <taxon>Sphingomonadales</taxon>
        <taxon>Sphingomonadaceae</taxon>
        <taxon>Sphingomonas</taxon>
    </lineage>
</organism>